<dbReference type="SUPFAM" id="SSF53822">
    <property type="entry name" value="Periplasmic binding protein-like I"/>
    <property type="match status" value="1"/>
</dbReference>
<evidence type="ECO:0000259" key="5">
    <source>
        <dbReference type="Pfam" id="PF13407"/>
    </source>
</evidence>
<keyword evidence="7" id="KW-1185">Reference proteome</keyword>
<name>A0A919K5V1_9ACTN</name>
<dbReference type="PANTHER" id="PTHR46847:SF3">
    <property type="entry name" value="GALACTOFURANOSE-BINDING PROTEIN YTFQ"/>
    <property type="match status" value="1"/>
</dbReference>
<dbReference type="InterPro" id="IPR028082">
    <property type="entry name" value="Peripla_BP_I"/>
</dbReference>
<feature type="domain" description="Periplasmic binding protein" evidence="5">
    <location>
        <begin position="44"/>
        <end position="302"/>
    </location>
</feature>
<comment type="similarity">
    <text evidence="2">Belongs to the bacterial solute-binding protein 2 family.</text>
</comment>
<evidence type="ECO:0000256" key="2">
    <source>
        <dbReference type="ARBA" id="ARBA00007639"/>
    </source>
</evidence>
<dbReference type="Pfam" id="PF13407">
    <property type="entry name" value="Peripla_BP_4"/>
    <property type="match status" value="1"/>
</dbReference>
<dbReference type="GO" id="GO:0030246">
    <property type="term" value="F:carbohydrate binding"/>
    <property type="evidence" value="ECO:0007669"/>
    <property type="project" value="UniProtKB-ARBA"/>
</dbReference>
<comment type="caution">
    <text evidence="6">The sequence shown here is derived from an EMBL/GenBank/DDBJ whole genome shotgun (WGS) entry which is preliminary data.</text>
</comment>
<feature type="chain" id="PRO_5038931154" evidence="4">
    <location>
        <begin position="19"/>
        <end position="329"/>
    </location>
</feature>
<reference evidence="6" key="1">
    <citation type="submission" date="2021-01" db="EMBL/GenBank/DDBJ databases">
        <title>Whole genome shotgun sequence of Actinoplanes rishiriensis NBRC 108556.</title>
        <authorList>
            <person name="Komaki H."/>
            <person name="Tamura T."/>
        </authorList>
    </citation>
    <scope>NUCLEOTIDE SEQUENCE</scope>
    <source>
        <strain evidence="6">NBRC 108556</strain>
    </source>
</reference>
<feature type="signal peptide" evidence="4">
    <location>
        <begin position="1"/>
        <end position="18"/>
    </location>
</feature>
<comment type="subcellular location">
    <subcellularLocation>
        <location evidence="1">Cell envelope</location>
    </subcellularLocation>
</comment>
<dbReference type="InterPro" id="IPR025997">
    <property type="entry name" value="SBP_2_dom"/>
</dbReference>
<dbReference type="AlphaFoldDB" id="A0A919K5V1"/>
<evidence type="ECO:0000256" key="3">
    <source>
        <dbReference type="ARBA" id="ARBA00022729"/>
    </source>
</evidence>
<proteinExistence type="inferred from homology"/>
<sequence>MRRAGLVALVACSLAVTAGCGDKAEEKTDTGGQGGGTEQVSLGFSQVGSESSWRVANTKSVQDSAVSAGIALDFQDGKQQQENQITAIRGFVQKKVDVIAFSPIVESGWDAVLQEAKDAKIPVILTDRAIDTTDTSLYRTLLGSDFVAEGRKAGQWLVDRYRGRQDDIKIVQIEGTTGSAPANHRRVGFTEAIESYPHLKVIDSKDGEFTREGGERVMKTFLAKHKDIDVVYAHNDEEGLGAIDALEAAGKKPGEDVLIITVDASRGGLEALAAGKLNFVVECNPLLGPQLMDLVKKAAAGETLPTRVVTDETVFDQAKAKEVLPTRQY</sequence>
<evidence type="ECO:0000256" key="4">
    <source>
        <dbReference type="SAM" id="SignalP"/>
    </source>
</evidence>
<accession>A0A919K5V1</accession>
<dbReference type="PANTHER" id="PTHR46847">
    <property type="entry name" value="D-ALLOSE-BINDING PERIPLASMIC PROTEIN-RELATED"/>
    <property type="match status" value="1"/>
</dbReference>
<dbReference type="Gene3D" id="3.40.50.2300">
    <property type="match status" value="2"/>
</dbReference>
<dbReference type="Proteomes" id="UP000636960">
    <property type="component" value="Unassembled WGS sequence"/>
</dbReference>
<evidence type="ECO:0000313" key="7">
    <source>
        <dbReference type="Proteomes" id="UP000636960"/>
    </source>
</evidence>
<evidence type="ECO:0000256" key="1">
    <source>
        <dbReference type="ARBA" id="ARBA00004196"/>
    </source>
</evidence>
<keyword evidence="3 4" id="KW-0732">Signal</keyword>
<protein>
    <submittedName>
        <fullName evidence="6">LacI family transcriptional regulator</fullName>
    </submittedName>
</protein>
<dbReference type="EMBL" id="BOMV01000055">
    <property type="protein sequence ID" value="GIE97181.1"/>
    <property type="molecule type" value="Genomic_DNA"/>
</dbReference>
<dbReference type="GO" id="GO:0030313">
    <property type="term" value="C:cell envelope"/>
    <property type="evidence" value="ECO:0007669"/>
    <property type="project" value="UniProtKB-SubCell"/>
</dbReference>
<organism evidence="6 7">
    <name type="scientific">Paractinoplanes rishiriensis</name>
    <dbReference type="NCBI Taxonomy" id="1050105"/>
    <lineage>
        <taxon>Bacteria</taxon>
        <taxon>Bacillati</taxon>
        <taxon>Actinomycetota</taxon>
        <taxon>Actinomycetes</taxon>
        <taxon>Micromonosporales</taxon>
        <taxon>Micromonosporaceae</taxon>
        <taxon>Paractinoplanes</taxon>
    </lineage>
</organism>
<gene>
    <name evidence="6" type="ORF">Ari01nite_46460</name>
</gene>
<dbReference type="CDD" id="cd06309">
    <property type="entry name" value="PBP1_galactofuranose_YtfQ-like"/>
    <property type="match status" value="1"/>
</dbReference>
<evidence type="ECO:0000313" key="6">
    <source>
        <dbReference type="EMBL" id="GIE97181.1"/>
    </source>
</evidence>
<dbReference type="PROSITE" id="PS51257">
    <property type="entry name" value="PROKAR_LIPOPROTEIN"/>
    <property type="match status" value="1"/>
</dbReference>